<evidence type="ECO:0000313" key="4">
    <source>
        <dbReference type="EMBL" id="GAA2587276.1"/>
    </source>
</evidence>
<dbReference type="PANTHER" id="PTHR43739:SF5">
    <property type="entry name" value="EXO-ALPHA-SIALIDASE"/>
    <property type="match status" value="1"/>
</dbReference>
<dbReference type="Gene3D" id="2.130.10.10">
    <property type="entry name" value="YVTN repeat-like/Quinoprotein amine dehydrogenase"/>
    <property type="match status" value="4"/>
</dbReference>
<evidence type="ECO:0000313" key="5">
    <source>
        <dbReference type="Proteomes" id="UP001501509"/>
    </source>
</evidence>
<evidence type="ECO:0000259" key="3">
    <source>
        <dbReference type="Pfam" id="PF15902"/>
    </source>
</evidence>
<keyword evidence="2" id="KW-0732">Signal</keyword>
<feature type="signal peptide" evidence="2">
    <location>
        <begin position="1"/>
        <end position="28"/>
    </location>
</feature>
<dbReference type="EMBL" id="BAAATD010000002">
    <property type="protein sequence ID" value="GAA2587276.1"/>
    <property type="molecule type" value="Genomic_DNA"/>
</dbReference>
<dbReference type="CDD" id="cd15482">
    <property type="entry name" value="Sialidase_non-viral"/>
    <property type="match status" value="1"/>
</dbReference>
<keyword evidence="5" id="KW-1185">Reference proteome</keyword>
<dbReference type="SUPFAM" id="SSF110296">
    <property type="entry name" value="Oligoxyloglucan reducing end-specific cellobiohydrolase"/>
    <property type="match status" value="2"/>
</dbReference>
<evidence type="ECO:0000256" key="2">
    <source>
        <dbReference type="SAM" id="SignalP"/>
    </source>
</evidence>
<proteinExistence type="predicted"/>
<feature type="chain" id="PRO_5047474102" evidence="2">
    <location>
        <begin position="29"/>
        <end position="763"/>
    </location>
</feature>
<reference evidence="4 5" key="1">
    <citation type="journal article" date="2019" name="Int. J. Syst. Evol. Microbiol.">
        <title>The Global Catalogue of Microorganisms (GCM) 10K type strain sequencing project: providing services to taxonomists for standard genome sequencing and annotation.</title>
        <authorList>
            <consortium name="The Broad Institute Genomics Platform"/>
            <consortium name="The Broad Institute Genome Sequencing Center for Infectious Disease"/>
            <person name="Wu L."/>
            <person name="Ma J."/>
        </authorList>
    </citation>
    <scope>NUCLEOTIDE SEQUENCE [LARGE SCALE GENOMIC DNA]</scope>
    <source>
        <strain evidence="4 5">JCM 6833</strain>
    </source>
</reference>
<keyword evidence="1" id="KW-0677">Repeat</keyword>
<dbReference type="PANTHER" id="PTHR43739">
    <property type="entry name" value="XYLOGLUCANASE (EUROFUNG)"/>
    <property type="match status" value="1"/>
</dbReference>
<dbReference type="Proteomes" id="UP001501509">
    <property type="component" value="Unassembled WGS sequence"/>
</dbReference>
<dbReference type="InterPro" id="IPR031778">
    <property type="entry name" value="Sortilin_N"/>
</dbReference>
<name>A0ABN3PJF0_9ACTN</name>
<evidence type="ECO:0000256" key="1">
    <source>
        <dbReference type="ARBA" id="ARBA00022737"/>
    </source>
</evidence>
<gene>
    <name evidence="4" type="ORF">GCM10010411_20090</name>
</gene>
<accession>A0ABN3PJF0</accession>
<dbReference type="Pfam" id="PF15902">
    <property type="entry name" value="Sortilin-Vps10"/>
    <property type="match status" value="1"/>
</dbReference>
<dbReference type="InterPro" id="IPR036278">
    <property type="entry name" value="Sialidase_sf"/>
</dbReference>
<dbReference type="InterPro" id="IPR015943">
    <property type="entry name" value="WD40/YVTN_repeat-like_dom_sf"/>
</dbReference>
<feature type="domain" description="Sortilin N-terminal" evidence="3">
    <location>
        <begin position="172"/>
        <end position="297"/>
    </location>
</feature>
<comment type="caution">
    <text evidence="4">The sequence shown here is derived from an EMBL/GenBank/DDBJ whole genome shotgun (WGS) entry which is preliminary data.</text>
</comment>
<sequence length="763" mass="81089">MPFPSRSPAWRAALALGLTAVLASSTLAAPTAARADRVPPKLGPAAPGEFKALQDTSGGLGLPERALIQAGQTARQKPGIGVRWRSEGPDNIGGRVTGLAVDPRRADTVYVAAASGGMWKSTDRGRTLTAIWPESYPQAIGAVATSPDGSIYVGTGEANPGGGSITYEGDGIYKSTDGGRTWKNVGLSRSATISLIAVDPADPKRIYVAATGSLFRPGGERGLYVSADAGRTWSRSLDVPNDTTGASDVAIDPKNPKRLWATLWDRRREPDLRRYGGVGSGLYRSLDGGATWRRLANVTAPTPGDDIGLRSDPRLGRIGVGVAPSRPDRVYVLTSTYGQFGNHKGFYVSDDGGDSFATAALPPGNVPYWWTGFVWVDPADPERVLIPSASLFESTDGGKSWASNQGMHVDHHAIAWDPKVPGRVYEGNDGGVYRSDANGRSNTWQMAVNHPFTQFYTLTVSAQDATRIAGGTQDNGSLRTWNGPRWNEFQGGDGEANVIDPADQNIVYSCFQFGFCSRSADGGDTLVPFRGLADEDRYNWLSPVVLQPGATGTVYFGSNRLYRSTNGLDYTPISPDLTGGPGRDEVYPFGTLTTIAPSATDPRSILVGSDDGRVSATTDGGQSWRLLLKDQPWVTRVAVDPRNARRAFATLSGYRAQGTGGHVLLTTDGGANWRDVTGTLPQAPVNDLVIGPAGILFVATDVGVYAGAPSGRFWLRLGHLPLAPVNDIEFNAGSGRLFAATFGRGAYSTQITPAMQARLQRGR</sequence>
<dbReference type="SUPFAM" id="SSF50939">
    <property type="entry name" value="Sialidases"/>
    <property type="match status" value="1"/>
</dbReference>
<protein>
    <submittedName>
        <fullName evidence="4">Exo-alpha-sialidase</fullName>
    </submittedName>
</protein>
<dbReference type="InterPro" id="IPR052025">
    <property type="entry name" value="Xyloglucanase_GH74"/>
</dbReference>
<organism evidence="4 5">
    <name type="scientific">Actinomadura fulvescens</name>
    <dbReference type="NCBI Taxonomy" id="46160"/>
    <lineage>
        <taxon>Bacteria</taxon>
        <taxon>Bacillati</taxon>
        <taxon>Actinomycetota</taxon>
        <taxon>Actinomycetes</taxon>
        <taxon>Streptosporangiales</taxon>
        <taxon>Thermomonosporaceae</taxon>
        <taxon>Actinomadura</taxon>
    </lineage>
</organism>
<dbReference type="RefSeq" id="WP_344539879.1">
    <property type="nucleotide sequence ID" value="NZ_BAAATD010000002.1"/>
</dbReference>